<evidence type="ECO:0000256" key="13">
    <source>
        <dbReference type="HAMAP-Rule" id="MF_00384"/>
    </source>
</evidence>
<dbReference type="EMBL" id="JACHMK010000001">
    <property type="protein sequence ID" value="MBB6334948.1"/>
    <property type="molecule type" value="Genomic_DNA"/>
</dbReference>
<evidence type="ECO:0000256" key="10">
    <source>
        <dbReference type="ARBA" id="ARBA00022840"/>
    </source>
</evidence>
<keyword evidence="13" id="KW-0963">Cytoplasm</keyword>
<sequence length="315" mass="32755">MQLRDDFVAVAVPATSANLGPGFDSMGMALDLWDEISVHATAGGPTSVVVEGEGAGGVGEGEDNLVVQALRLALDRVGAPQVGIRMHCRNRIPHSRGLGSSASAIVAGIALARALIGDPDVLTPQEILELGTDMEGHPDNVAPAVLGGATVAWLEEGRPGALRLDPPNGISPVVFVPEYELPTSTARAALKDELARTDAIYNLSRAALLAALMTGARTAADGASFHDLLMNATRDRLHQEHRRSAMEPSLALVDWLRAGGMAAVVSGAGPSVLSLEQVPASVRHDAQAAGWRVLTLPVATEGVRITRGRLAPRKG</sequence>
<dbReference type="PANTHER" id="PTHR20861">
    <property type="entry name" value="HOMOSERINE/4-DIPHOSPHOCYTIDYL-2-C-METHYL-D-ERYTHRITOL KINASE"/>
    <property type="match status" value="1"/>
</dbReference>
<dbReference type="HAMAP" id="MF_00384">
    <property type="entry name" value="Homoser_kinase"/>
    <property type="match status" value="1"/>
</dbReference>
<dbReference type="Gene3D" id="3.30.70.890">
    <property type="entry name" value="GHMP kinase, C-terminal domain"/>
    <property type="match status" value="1"/>
</dbReference>
<evidence type="ECO:0000256" key="5">
    <source>
        <dbReference type="ARBA" id="ARBA00022605"/>
    </source>
</evidence>
<dbReference type="Proteomes" id="UP000617426">
    <property type="component" value="Unassembled WGS sequence"/>
</dbReference>
<accession>A0A923E2S5</accession>
<dbReference type="Gene3D" id="3.30.230.10">
    <property type="match status" value="1"/>
</dbReference>
<dbReference type="GO" id="GO:0004413">
    <property type="term" value="F:homoserine kinase activity"/>
    <property type="evidence" value="ECO:0007669"/>
    <property type="project" value="UniProtKB-UniRule"/>
</dbReference>
<dbReference type="InterPro" id="IPR000870">
    <property type="entry name" value="Homoserine_kinase"/>
</dbReference>
<dbReference type="InterPro" id="IPR020568">
    <property type="entry name" value="Ribosomal_Su5_D2-typ_SF"/>
</dbReference>
<evidence type="ECO:0000256" key="12">
    <source>
        <dbReference type="ARBA" id="ARBA00049954"/>
    </source>
</evidence>
<gene>
    <name evidence="13" type="primary">thrB</name>
    <name evidence="15" type="ORF">HD592_001513</name>
</gene>
<evidence type="ECO:0000256" key="2">
    <source>
        <dbReference type="ARBA" id="ARBA00007370"/>
    </source>
</evidence>
<keyword evidence="5 13" id="KW-0028">Amino-acid biosynthesis</keyword>
<evidence type="ECO:0000313" key="16">
    <source>
        <dbReference type="Proteomes" id="UP000617426"/>
    </source>
</evidence>
<reference evidence="15" key="1">
    <citation type="submission" date="2020-08" db="EMBL/GenBank/DDBJ databases">
        <title>Sequencing the genomes of 1000 actinobacteria strains.</title>
        <authorList>
            <person name="Klenk H.-P."/>
        </authorList>
    </citation>
    <scope>NUCLEOTIDE SEQUENCE</scope>
    <source>
        <strain evidence="15">DSM 10695</strain>
    </source>
</reference>
<keyword evidence="6 13" id="KW-0808">Transferase</keyword>
<dbReference type="GO" id="GO:0009088">
    <property type="term" value="P:threonine biosynthetic process"/>
    <property type="evidence" value="ECO:0007669"/>
    <property type="project" value="UniProtKB-UniRule"/>
</dbReference>
<dbReference type="GO" id="GO:0005737">
    <property type="term" value="C:cytoplasm"/>
    <property type="evidence" value="ECO:0007669"/>
    <property type="project" value="UniProtKB-SubCell"/>
</dbReference>
<comment type="pathway">
    <text evidence="1 13">Amino-acid biosynthesis; L-threonine biosynthesis; L-threonine from L-aspartate: step 4/5.</text>
</comment>
<evidence type="ECO:0000256" key="9">
    <source>
        <dbReference type="ARBA" id="ARBA00022777"/>
    </source>
</evidence>
<evidence type="ECO:0000256" key="4">
    <source>
        <dbReference type="ARBA" id="ARBA00017858"/>
    </source>
</evidence>
<protein>
    <recommendedName>
        <fullName evidence="4 13">Homoserine kinase</fullName>
        <shortName evidence="13">HK</shortName>
        <shortName evidence="13">HSK</shortName>
        <ecNumber evidence="3 13">2.7.1.39</ecNumber>
    </recommendedName>
</protein>
<evidence type="ECO:0000256" key="11">
    <source>
        <dbReference type="ARBA" id="ARBA00049375"/>
    </source>
</evidence>
<organism evidence="15 16">
    <name type="scientific">Schaalia hyovaginalis</name>
    <dbReference type="NCBI Taxonomy" id="29316"/>
    <lineage>
        <taxon>Bacteria</taxon>
        <taxon>Bacillati</taxon>
        <taxon>Actinomycetota</taxon>
        <taxon>Actinomycetes</taxon>
        <taxon>Actinomycetales</taxon>
        <taxon>Actinomycetaceae</taxon>
        <taxon>Schaalia</taxon>
    </lineage>
</organism>
<dbReference type="PRINTS" id="PR00958">
    <property type="entry name" value="HOMSERKINASE"/>
</dbReference>
<keyword evidence="8 13" id="KW-0547">Nucleotide-binding</keyword>
<dbReference type="PIRSF" id="PIRSF000676">
    <property type="entry name" value="Homoser_kin"/>
    <property type="match status" value="1"/>
</dbReference>
<evidence type="ECO:0000313" key="15">
    <source>
        <dbReference type="EMBL" id="MBB6334948.1"/>
    </source>
</evidence>
<dbReference type="SUPFAM" id="SSF54211">
    <property type="entry name" value="Ribosomal protein S5 domain 2-like"/>
    <property type="match status" value="1"/>
</dbReference>
<comment type="similarity">
    <text evidence="2 13">Belongs to the GHMP kinase family. Homoserine kinase subfamily.</text>
</comment>
<evidence type="ECO:0000256" key="1">
    <source>
        <dbReference type="ARBA" id="ARBA00005015"/>
    </source>
</evidence>
<comment type="catalytic activity">
    <reaction evidence="11 13">
        <text>L-homoserine + ATP = O-phospho-L-homoserine + ADP + H(+)</text>
        <dbReference type="Rhea" id="RHEA:13985"/>
        <dbReference type="ChEBI" id="CHEBI:15378"/>
        <dbReference type="ChEBI" id="CHEBI:30616"/>
        <dbReference type="ChEBI" id="CHEBI:57476"/>
        <dbReference type="ChEBI" id="CHEBI:57590"/>
        <dbReference type="ChEBI" id="CHEBI:456216"/>
        <dbReference type="EC" id="2.7.1.39"/>
    </reaction>
</comment>
<dbReference type="EC" id="2.7.1.39" evidence="3 13"/>
<comment type="subcellular location">
    <subcellularLocation>
        <location evidence="13">Cytoplasm</location>
    </subcellularLocation>
</comment>
<dbReference type="PANTHER" id="PTHR20861:SF1">
    <property type="entry name" value="HOMOSERINE KINASE"/>
    <property type="match status" value="1"/>
</dbReference>
<keyword evidence="10 13" id="KW-0067">ATP-binding</keyword>
<keyword evidence="16" id="KW-1185">Reference proteome</keyword>
<dbReference type="PROSITE" id="PS00627">
    <property type="entry name" value="GHMP_KINASES_ATP"/>
    <property type="match status" value="1"/>
</dbReference>
<dbReference type="InterPro" id="IPR014721">
    <property type="entry name" value="Ribsml_uS5_D2-typ_fold_subgr"/>
</dbReference>
<comment type="function">
    <text evidence="12 13">Catalyzes the ATP-dependent phosphorylation of L-homoserine to L-homoserine phosphate.</text>
</comment>
<dbReference type="Pfam" id="PF00288">
    <property type="entry name" value="GHMP_kinases_N"/>
    <property type="match status" value="1"/>
</dbReference>
<dbReference type="AlphaFoldDB" id="A0A923E2S5"/>
<name>A0A923E2S5_9ACTO</name>
<dbReference type="RefSeq" id="WP_184453031.1">
    <property type="nucleotide sequence ID" value="NZ_JACHMK010000001.1"/>
</dbReference>
<evidence type="ECO:0000256" key="7">
    <source>
        <dbReference type="ARBA" id="ARBA00022697"/>
    </source>
</evidence>
<dbReference type="InterPro" id="IPR006203">
    <property type="entry name" value="GHMP_knse_ATP-bd_CS"/>
</dbReference>
<comment type="caution">
    <text evidence="15">The sequence shown here is derived from an EMBL/GenBank/DDBJ whole genome shotgun (WGS) entry which is preliminary data.</text>
</comment>
<evidence type="ECO:0000259" key="14">
    <source>
        <dbReference type="Pfam" id="PF00288"/>
    </source>
</evidence>
<keyword evidence="7 13" id="KW-0791">Threonine biosynthesis</keyword>
<proteinExistence type="inferred from homology"/>
<dbReference type="GO" id="GO:0005524">
    <property type="term" value="F:ATP binding"/>
    <property type="evidence" value="ECO:0007669"/>
    <property type="project" value="UniProtKB-UniRule"/>
</dbReference>
<feature type="domain" description="GHMP kinase N-terminal" evidence="14">
    <location>
        <begin position="64"/>
        <end position="148"/>
    </location>
</feature>
<dbReference type="InterPro" id="IPR006204">
    <property type="entry name" value="GHMP_kinase_N_dom"/>
</dbReference>
<evidence type="ECO:0000256" key="3">
    <source>
        <dbReference type="ARBA" id="ARBA00012078"/>
    </source>
</evidence>
<dbReference type="NCBIfam" id="TIGR00191">
    <property type="entry name" value="thrB"/>
    <property type="match status" value="1"/>
</dbReference>
<evidence type="ECO:0000256" key="8">
    <source>
        <dbReference type="ARBA" id="ARBA00022741"/>
    </source>
</evidence>
<dbReference type="SUPFAM" id="SSF55060">
    <property type="entry name" value="GHMP Kinase, C-terminal domain"/>
    <property type="match status" value="1"/>
</dbReference>
<feature type="binding site" evidence="13">
    <location>
        <begin position="93"/>
        <end position="103"/>
    </location>
    <ligand>
        <name>ATP</name>
        <dbReference type="ChEBI" id="CHEBI:30616"/>
    </ligand>
</feature>
<keyword evidence="9 13" id="KW-0418">Kinase</keyword>
<dbReference type="InterPro" id="IPR036554">
    <property type="entry name" value="GHMP_kinase_C_sf"/>
</dbReference>
<evidence type="ECO:0000256" key="6">
    <source>
        <dbReference type="ARBA" id="ARBA00022679"/>
    </source>
</evidence>